<sequence length="280" mass="31434">MEHKTLAKTDNHYSRKSSKWWKVMIIGFITYVMGLVVLIITQNPNIFPSVVILGNFLIPVTYLTFFYERKNSSNVGMLKTAASFFYGGFIGTFAAAVLEPIFIHTLNFRTAIIIGFIEEFTKFLGFLFIIRRKQHRLILDGIILGAAAGMGFAALESTGYAFTIFLRSGGNLTLTVYITLLRGIMSPLGHGTWTAILTGIFLREGSLGHFRLNLKVIKGYLLVVLLHGFWDGLPSIISIFTPSYVAILSGEIIVGFLGIYVLFKLWKEAKKQENENRMLL</sequence>
<organism evidence="2 3">
    <name type="scientific">Clostridium pasteurianum BC1</name>
    <dbReference type="NCBI Taxonomy" id="86416"/>
    <lineage>
        <taxon>Bacteria</taxon>
        <taxon>Bacillati</taxon>
        <taxon>Bacillota</taxon>
        <taxon>Clostridia</taxon>
        <taxon>Eubacteriales</taxon>
        <taxon>Clostridiaceae</taxon>
        <taxon>Clostridium</taxon>
    </lineage>
</organism>
<dbReference type="PANTHER" id="PTHR36844">
    <property type="entry name" value="PROTEASE PRSW"/>
    <property type="match status" value="1"/>
</dbReference>
<dbReference type="KEGG" id="cpas:Clopa_2627"/>
<evidence type="ECO:0000313" key="3">
    <source>
        <dbReference type="Proteomes" id="UP000013523"/>
    </source>
</evidence>
<keyword evidence="1" id="KW-0472">Membrane</keyword>
<evidence type="ECO:0000256" key="1">
    <source>
        <dbReference type="SAM" id="Phobius"/>
    </source>
</evidence>
<proteinExistence type="predicted"/>
<dbReference type="EMBL" id="CP003261">
    <property type="protein sequence ID" value="AGK97484.1"/>
    <property type="molecule type" value="Genomic_DNA"/>
</dbReference>
<dbReference type="InterPro" id="IPR026898">
    <property type="entry name" value="PrsW"/>
</dbReference>
<feature type="transmembrane region" description="Helical" evidence="1">
    <location>
        <begin position="110"/>
        <end position="130"/>
    </location>
</feature>
<reference evidence="2 3" key="1">
    <citation type="submission" date="2012-01" db="EMBL/GenBank/DDBJ databases">
        <title>Complete sequence of chromosome of Clostridium pasteurianum BC1.</title>
        <authorList>
            <consortium name="US DOE Joint Genome Institute"/>
            <person name="Lucas S."/>
            <person name="Han J."/>
            <person name="Lapidus A."/>
            <person name="Cheng J.-F."/>
            <person name="Goodwin L."/>
            <person name="Pitluck S."/>
            <person name="Peters L."/>
            <person name="Mikhailova N."/>
            <person name="Teshima H."/>
            <person name="Detter J.C."/>
            <person name="Han C."/>
            <person name="Tapia R."/>
            <person name="Land M."/>
            <person name="Hauser L."/>
            <person name="Kyrpides N."/>
            <person name="Ivanova N."/>
            <person name="Pagani I."/>
            <person name="Dunn J."/>
            <person name="Taghavi S."/>
            <person name="Francis A."/>
            <person name="van der Lelie D."/>
            <person name="Woyke T."/>
        </authorList>
    </citation>
    <scope>NUCLEOTIDE SEQUENCE [LARGE SCALE GENOMIC DNA]</scope>
    <source>
        <strain evidence="2 3">BC1</strain>
    </source>
</reference>
<feature type="transmembrane region" description="Helical" evidence="1">
    <location>
        <begin position="20"/>
        <end position="40"/>
    </location>
</feature>
<dbReference type="STRING" id="86416.Clopa_2627"/>
<feature type="transmembrane region" description="Helical" evidence="1">
    <location>
        <begin position="175"/>
        <end position="200"/>
    </location>
</feature>
<keyword evidence="1" id="KW-1133">Transmembrane helix</keyword>
<dbReference type="PATRIC" id="fig|86416.3.peg.2614"/>
<feature type="transmembrane region" description="Helical" evidence="1">
    <location>
        <begin position="137"/>
        <end position="155"/>
    </location>
</feature>
<evidence type="ECO:0000313" key="2">
    <source>
        <dbReference type="EMBL" id="AGK97484.1"/>
    </source>
</evidence>
<dbReference type="RefSeq" id="WP_015615783.1">
    <property type="nucleotide sequence ID" value="NC_021182.1"/>
</dbReference>
<feature type="transmembrane region" description="Helical" evidence="1">
    <location>
        <begin position="46"/>
        <end position="65"/>
    </location>
</feature>
<dbReference type="OrthoDB" id="153483at2"/>
<gene>
    <name evidence="2" type="ORF">Clopa_2627</name>
</gene>
<dbReference type="Proteomes" id="UP000013523">
    <property type="component" value="Chromosome"/>
</dbReference>
<dbReference type="HOGENOM" id="CLU_072997_0_0_9"/>
<dbReference type="AlphaFoldDB" id="R4KAC3"/>
<keyword evidence="3" id="KW-1185">Reference proteome</keyword>
<accession>R4KAC3</accession>
<dbReference type="eggNOG" id="COG2339">
    <property type="taxonomic scope" value="Bacteria"/>
</dbReference>
<dbReference type="PANTHER" id="PTHR36844:SF1">
    <property type="entry name" value="PROTEASE PRSW"/>
    <property type="match status" value="1"/>
</dbReference>
<feature type="transmembrane region" description="Helical" evidence="1">
    <location>
        <begin position="236"/>
        <end position="263"/>
    </location>
</feature>
<keyword evidence="1" id="KW-0812">Transmembrane</keyword>
<dbReference type="GO" id="GO:0008233">
    <property type="term" value="F:peptidase activity"/>
    <property type="evidence" value="ECO:0007669"/>
    <property type="project" value="InterPro"/>
</dbReference>
<dbReference type="Pfam" id="PF13367">
    <property type="entry name" value="PrsW-protease"/>
    <property type="match status" value="1"/>
</dbReference>
<name>R4KAC3_CLOPA</name>
<feature type="transmembrane region" description="Helical" evidence="1">
    <location>
        <begin position="77"/>
        <end position="98"/>
    </location>
</feature>
<feature type="transmembrane region" description="Helical" evidence="1">
    <location>
        <begin position="212"/>
        <end position="230"/>
    </location>
</feature>
<protein>
    <submittedName>
        <fullName evidence="2">Putative membrane protein</fullName>
    </submittedName>
</protein>